<dbReference type="InterPro" id="IPR025411">
    <property type="entry name" value="DUF4136"/>
</dbReference>
<evidence type="ECO:0000313" key="2">
    <source>
        <dbReference type="EMBL" id="RED48459.1"/>
    </source>
</evidence>
<accession>A0A3D9HG48</accession>
<dbReference type="EMBL" id="QRDX01000004">
    <property type="protein sequence ID" value="RED48459.1"/>
    <property type="molecule type" value="Genomic_DNA"/>
</dbReference>
<evidence type="ECO:0000259" key="1">
    <source>
        <dbReference type="Pfam" id="PF13590"/>
    </source>
</evidence>
<dbReference type="Pfam" id="PF13590">
    <property type="entry name" value="DUF4136"/>
    <property type="match status" value="1"/>
</dbReference>
<keyword evidence="3" id="KW-1185">Reference proteome</keyword>
<dbReference type="Proteomes" id="UP000256629">
    <property type="component" value="Unassembled WGS sequence"/>
</dbReference>
<organism evidence="2 3">
    <name type="scientific">Seonamhaeicola aphaedonensis</name>
    <dbReference type="NCBI Taxonomy" id="1461338"/>
    <lineage>
        <taxon>Bacteria</taxon>
        <taxon>Pseudomonadati</taxon>
        <taxon>Bacteroidota</taxon>
        <taxon>Flavobacteriia</taxon>
        <taxon>Flavobacteriales</taxon>
        <taxon>Flavobacteriaceae</taxon>
    </lineage>
</organism>
<dbReference type="Gene3D" id="3.30.160.670">
    <property type="match status" value="1"/>
</dbReference>
<evidence type="ECO:0000313" key="3">
    <source>
        <dbReference type="Proteomes" id="UP000256629"/>
    </source>
</evidence>
<feature type="domain" description="DUF4136" evidence="1">
    <location>
        <begin position="3"/>
        <end position="129"/>
    </location>
</feature>
<gene>
    <name evidence="2" type="ORF">DFQ02_104305</name>
</gene>
<dbReference type="AlphaFoldDB" id="A0A3D9HG48"/>
<sequence>MKTGLSELDAKRLLDAIDSKMNSLGFQISETPDFLIDIRSIEYQGAPRNTVGVGLGGAGRNMGGGISLGIPVGQGNLNRQISIDFVDEKGKGLFWQAVSESSFNPNTTPENREAQLKAIVAKVLAGYPPKKS</sequence>
<protein>
    <submittedName>
        <fullName evidence="2">Uncharacterized protein DUF4136</fullName>
    </submittedName>
</protein>
<comment type="caution">
    <text evidence="2">The sequence shown here is derived from an EMBL/GenBank/DDBJ whole genome shotgun (WGS) entry which is preliminary data.</text>
</comment>
<dbReference type="RefSeq" id="WP_317124696.1">
    <property type="nucleotide sequence ID" value="NZ_QRDX01000004.1"/>
</dbReference>
<reference evidence="2 3" key="1">
    <citation type="submission" date="2018-07" db="EMBL/GenBank/DDBJ databases">
        <title>Genomic Encyclopedia of Type Strains, Phase III (KMG-III): the genomes of soil and plant-associated and newly described type strains.</title>
        <authorList>
            <person name="Whitman W."/>
        </authorList>
    </citation>
    <scope>NUCLEOTIDE SEQUENCE [LARGE SCALE GENOMIC DNA]</scope>
    <source>
        <strain evidence="2 3">CECT 8487</strain>
    </source>
</reference>
<proteinExistence type="predicted"/>
<name>A0A3D9HG48_9FLAO</name>